<feature type="compositionally biased region" description="Polar residues" evidence="1">
    <location>
        <begin position="377"/>
        <end position="393"/>
    </location>
</feature>
<reference evidence="3" key="1">
    <citation type="journal article" date="2020" name="Stud. Mycol.">
        <title>101 Dothideomycetes genomes: a test case for predicting lifestyles and emergence of pathogens.</title>
        <authorList>
            <person name="Haridas S."/>
            <person name="Albert R."/>
            <person name="Binder M."/>
            <person name="Bloem J."/>
            <person name="Labutti K."/>
            <person name="Salamov A."/>
            <person name="Andreopoulos B."/>
            <person name="Baker S."/>
            <person name="Barry K."/>
            <person name="Bills G."/>
            <person name="Bluhm B."/>
            <person name="Cannon C."/>
            <person name="Castanera R."/>
            <person name="Culley D."/>
            <person name="Daum C."/>
            <person name="Ezra D."/>
            <person name="Gonzalez J."/>
            <person name="Henrissat B."/>
            <person name="Kuo A."/>
            <person name="Liang C."/>
            <person name="Lipzen A."/>
            <person name="Lutzoni F."/>
            <person name="Magnuson J."/>
            <person name="Mondo S."/>
            <person name="Nolan M."/>
            <person name="Ohm R."/>
            <person name="Pangilinan J."/>
            <person name="Park H.-J."/>
            <person name="Ramirez L."/>
            <person name="Alfaro M."/>
            <person name="Sun H."/>
            <person name="Tritt A."/>
            <person name="Yoshinaga Y."/>
            <person name="Zwiers L.-H."/>
            <person name="Turgeon B."/>
            <person name="Goodwin S."/>
            <person name="Spatafora J."/>
            <person name="Crous P."/>
            <person name="Grigoriev I."/>
        </authorList>
    </citation>
    <scope>NUCLEOTIDE SEQUENCE</scope>
    <source>
        <strain evidence="3">CBS 627.86</strain>
    </source>
</reference>
<feature type="domain" description="Nucleolar protein Dnt1-like N-terminal" evidence="2">
    <location>
        <begin position="77"/>
        <end position="134"/>
    </location>
</feature>
<feature type="region of interest" description="Disordered" evidence="1">
    <location>
        <begin position="344"/>
        <end position="626"/>
    </location>
</feature>
<evidence type="ECO:0000313" key="3">
    <source>
        <dbReference type="EMBL" id="KAF2109106.1"/>
    </source>
</evidence>
<protein>
    <recommendedName>
        <fullName evidence="2">Nucleolar protein Dnt1-like N-terminal domain-containing protein</fullName>
    </recommendedName>
</protein>
<dbReference type="Pfam" id="PF10407">
    <property type="entry name" value="Cytokin_check_N"/>
    <property type="match status" value="1"/>
</dbReference>
<dbReference type="AlphaFoldDB" id="A0A6A5YPN8"/>
<feature type="region of interest" description="Disordered" evidence="1">
    <location>
        <begin position="1"/>
        <end position="29"/>
    </location>
</feature>
<dbReference type="OrthoDB" id="6365676at2759"/>
<keyword evidence="4" id="KW-1185">Reference proteome</keyword>
<dbReference type="EMBL" id="ML977344">
    <property type="protein sequence ID" value="KAF2109106.1"/>
    <property type="molecule type" value="Genomic_DNA"/>
</dbReference>
<evidence type="ECO:0000313" key="4">
    <source>
        <dbReference type="Proteomes" id="UP000799770"/>
    </source>
</evidence>
<name>A0A6A5YPN8_9PLEO</name>
<proteinExistence type="predicted"/>
<feature type="compositionally biased region" description="Low complexity" evidence="1">
    <location>
        <begin position="567"/>
        <end position="582"/>
    </location>
</feature>
<feature type="compositionally biased region" description="Basic and acidic residues" evidence="1">
    <location>
        <begin position="237"/>
        <end position="249"/>
    </location>
</feature>
<feature type="compositionally biased region" description="Basic and acidic residues" evidence="1">
    <location>
        <begin position="394"/>
        <end position="406"/>
    </location>
</feature>
<feature type="compositionally biased region" description="Basic and acidic residues" evidence="1">
    <location>
        <begin position="514"/>
        <end position="525"/>
    </location>
</feature>
<feature type="compositionally biased region" description="Polar residues" evidence="1">
    <location>
        <begin position="300"/>
        <end position="317"/>
    </location>
</feature>
<feature type="compositionally biased region" description="Basic and acidic residues" evidence="1">
    <location>
        <begin position="165"/>
        <end position="174"/>
    </location>
</feature>
<feature type="compositionally biased region" description="Polar residues" evidence="1">
    <location>
        <begin position="441"/>
        <end position="477"/>
    </location>
</feature>
<sequence length="626" mass="68873">MCSVPRCSATFTPPPRAPPTRCHPHAPSRALTQPPFSMRLYVEVLPLELEERVARSLPAVHMEALKGRSFAMPVQLDDTFEQVWSQVEERFKRNYLTPAQAAAFEIKKLQDANSFDLDLSDTVGAIFEGETNPVQRLIKVVPALLDRHFSVPITSNLRPVQAHKRACDTIGERSSKRRRRAEDDYDEEPELPGRPLESERDQPLPSTEGAFRDGDGDRRARRSSTDASLQYVQDTHTGFDEFPPIKDESPELGLPVVHTEPDAARRKSVKPPQKTYGRAVRTPNGRRNTSPAAVVRTKPSRLQQPPRSAQKPMSRSTPAAPVEQWCKWCGLNRSRRERAGMPLHCDGRTPCNECSSRNRAHECEPKRRRRGLPTPRPVSTSPAVQASQTSSEIARQDVFERSKPVDPETIASDPTPKSSPPTDPSSASVTPIQDVAKAFTPTETNNLSQLARSVSTSTSPDPNAATPPSAQPGTSGQDVLEVLKPGRLLTHSPTPSTSSSTTSDSESSGDDSEPEKADLEPEKPGPKLSRTQPVVQKQIRPPPAARPPPSSLPTRAVRSQFQTVREQLLAASQPPPASTQQQKVFDPRTMSLSRLGRPNPLEGDSSDDESSNSSNSDNEIEVEQKK</sequence>
<feature type="compositionally biased region" description="Pro residues" evidence="1">
    <location>
        <begin position="540"/>
        <end position="551"/>
    </location>
</feature>
<dbReference type="Proteomes" id="UP000799770">
    <property type="component" value="Unassembled WGS sequence"/>
</dbReference>
<accession>A0A6A5YPN8</accession>
<dbReference type="InterPro" id="IPR018844">
    <property type="entry name" value="Dnt1-like_N"/>
</dbReference>
<organism evidence="3 4">
    <name type="scientific">Lophiotrema nucula</name>
    <dbReference type="NCBI Taxonomy" id="690887"/>
    <lineage>
        <taxon>Eukaryota</taxon>
        <taxon>Fungi</taxon>
        <taxon>Dikarya</taxon>
        <taxon>Ascomycota</taxon>
        <taxon>Pezizomycotina</taxon>
        <taxon>Dothideomycetes</taxon>
        <taxon>Pleosporomycetidae</taxon>
        <taxon>Pleosporales</taxon>
        <taxon>Lophiotremataceae</taxon>
        <taxon>Lophiotrema</taxon>
    </lineage>
</organism>
<feature type="region of interest" description="Disordered" evidence="1">
    <location>
        <begin position="160"/>
        <end position="321"/>
    </location>
</feature>
<gene>
    <name evidence="3" type="ORF">BDV96DRAFT_251507</name>
</gene>
<feature type="compositionally biased region" description="Low complexity" evidence="1">
    <location>
        <begin position="492"/>
        <end position="506"/>
    </location>
</feature>
<evidence type="ECO:0000256" key="1">
    <source>
        <dbReference type="SAM" id="MobiDB-lite"/>
    </source>
</evidence>
<evidence type="ECO:0000259" key="2">
    <source>
        <dbReference type="Pfam" id="PF10407"/>
    </source>
</evidence>